<dbReference type="RefSeq" id="WP_208034042.1">
    <property type="nucleotide sequence ID" value="NZ_CP071839.1"/>
</dbReference>
<proteinExistence type="predicted"/>
<evidence type="ECO:0000313" key="2">
    <source>
        <dbReference type="EMBL" id="QTE00646.1"/>
    </source>
</evidence>
<dbReference type="Proteomes" id="UP000663908">
    <property type="component" value="Chromosome"/>
</dbReference>
<accession>A0ABX7TV45</accession>
<organism evidence="2 3">
    <name type="scientific">Streptomyces cyanogenus</name>
    <dbReference type="NCBI Taxonomy" id="80860"/>
    <lineage>
        <taxon>Bacteria</taxon>
        <taxon>Bacillati</taxon>
        <taxon>Actinomycetota</taxon>
        <taxon>Actinomycetes</taxon>
        <taxon>Kitasatosporales</taxon>
        <taxon>Streptomycetaceae</taxon>
        <taxon>Streptomyces</taxon>
    </lineage>
</organism>
<protein>
    <recommendedName>
        <fullName evidence="1">DUF1266 domain-containing protein</fullName>
    </recommendedName>
</protein>
<feature type="domain" description="DUF1266" evidence="1">
    <location>
        <begin position="259"/>
        <end position="465"/>
    </location>
</feature>
<evidence type="ECO:0000313" key="3">
    <source>
        <dbReference type="Proteomes" id="UP000663908"/>
    </source>
</evidence>
<dbReference type="EMBL" id="CP071839">
    <property type="protein sequence ID" value="QTE00646.1"/>
    <property type="molecule type" value="Genomic_DNA"/>
</dbReference>
<dbReference type="InterPro" id="IPR009677">
    <property type="entry name" value="DUF1266"/>
</dbReference>
<sequence>MIAEAETGDVGVFGGRKRAARGERYAGEGPAEERYVVGELDDHDEALPRIPTPAQPGTWQAPDALEQHLYELLTRHAATEWEDEEAAEEARGDMTLAYLEALAGDLVYVPFRREDTSPDPGRRTFHVHDTPVGRLVAVYTRGVLPRPHPHFVFEAYTLRDLADDLPRDVDGIAVNSQTPCPMLMSADAEERQVWRALHNEHWDEDGRAERLVALRAGAPPLGPLLHGLALGAHMCFVNGEAWNNPHYHGLGLSIEHERLAKWWGVTDRAGWQETQRRLLAREVTPWYWEYVLDTRTALAHRYTDGRLQAVDATAWRECVESTLRERAAQQPDEIGPDWEEFVGHVVGLVGKVLRYEGRFRADGLLAADAAVRSVAAWDLGRASMMARWGYGSRFATRAEMREAVVEASEAAQSAHTSWQDFSAGYALGRCLHFDDEEFGGWYQEMLAAHRTLATHPDSPWHTVPFHVPRGAALGG</sequence>
<reference evidence="2 3" key="1">
    <citation type="submission" date="2021-03" db="EMBL/GenBank/DDBJ databases">
        <title>Complete genome sequence of Streptomyces cyanogenus S136, producer of anticancer angucycline landomycin A.</title>
        <authorList>
            <person name="Hrab P."/>
            <person name="Ruckert C."/>
            <person name="Busche T."/>
            <person name="Ostash I."/>
            <person name="Kalinowski J."/>
            <person name="Fedorenko V."/>
            <person name="Yushchuk O."/>
            <person name="Ostash B."/>
        </authorList>
    </citation>
    <scope>NUCLEOTIDE SEQUENCE [LARGE SCALE GENOMIC DNA]</scope>
    <source>
        <strain evidence="2 3">S136</strain>
    </source>
</reference>
<evidence type="ECO:0000259" key="1">
    <source>
        <dbReference type="Pfam" id="PF06889"/>
    </source>
</evidence>
<name>A0ABX7TV45_STRCY</name>
<gene>
    <name evidence="2" type="ORF">S1361_25160</name>
</gene>
<dbReference type="Pfam" id="PF06889">
    <property type="entry name" value="DUF1266"/>
    <property type="match status" value="1"/>
</dbReference>
<keyword evidence="3" id="KW-1185">Reference proteome</keyword>